<evidence type="ECO:0000313" key="5">
    <source>
        <dbReference type="Proteomes" id="UP000190395"/>
    </source>
</evidence>
<evidence type="ECO:0000259" key="3">
    <source>
        <dbReference type="SMART" id="SM00909"/>
    </source>
</evidence>
<keyword evidence="5" id="KW-1185">Reference proteome</keyword>
<reference evidence="4 5" key="1">
    <citation type="submission" date="2017-02" db="EMBL/GenBank/DDBJ databases">
        <authorList>
            <person name="Peterson S.W."/>
        </authorList>
    </citation>
    <scope>NUCLEOTIDE SEQUENCE [LARGE SCALE GENOMIC DNA]</scope>
    <source>
        <strain evidence="4 5">ATCC BAA-909</strain>
    </source>
</reference>
<feature type="transmembrane region" description="Helical" evidence="2">
    <location>
        <begin position="46"/>
        <end position="68"/>
    </location>
</feature>
<feature type="domain" description="GerMN" evidence="3">
    <location>
        <begin position="236"/>
        <end position="327"/>
    </location>
</feature>
<accession>A0A1T4Q8D5</accession>
<evidence type="ECO:0000256" key="1">
    <source>
        <dbReference type="SAM" id="MobiDB-lite"/>
    </source>
</evidence>
<keyword evidence="2" id="KW-0472">Membrane</keyword>
<name>A0A1T4Q8D5_9SPIR</name>
<dbReference type="AlphaFoldDB" id="A0A1T4Q8D5"/>
<keyword evidence="2" id="KW-1133">Transmembrane helix</keyword>
<dbReference type="InterPro" id="IPR019606">
    <property type="entry name" value="GerMN"/>
</dbReference>
<protein>
    <submittedName>
        <fullName evidence="4">Spore germination protein GerM</fullName>
    </submittedName>
</protein>
<evidence type="ECO:0000256" key="2">
    <source>
        <dbReference type="SAM" id="Phobius"/>
    </source>
</evidence>
<dbReference type="Pfam" id="PF10646">
    <property type="entry name" value="Germane"/>
    <property type="match status" value="1"/>
</dbReference>
<evidence type="ECO:0000313" key="4">
    <source>
        <dbReference type="EMBL" id="SKA00032.1"/>
    </source>
</evidence>
<dbReference type="STRING" id="225004.SAMN02745152_01884"/>
<organism evidence="4 5">
    <name type="scientific">Treponema berlinense</name>
    <dbReference type="NCBI Taxonomy" id="225004"/>
    <lineage>
        <taxon>Bacteria</taxon>
        <taxon>Pseudomonadati</taxon>
        <taxon>Spirochaetota</taxon>
        <taxon>Spirochaetia</taxon>
        <taxon>Spirochaetales</taxon>
        <taxon>Treponemataceae</taxon>
        <taxon>Treponema</taxon>
    </lineage>
</organism>
<feature type="transmembrane region" description="Helical" evidence="2">
    <location>
        <begin position="14"/>
        <end position="34"/>
    </location>
</feature>
<dbReference type="SMART" id="SM00909">
    <property type="entry name" value="Germane"/>
    <property type="match status" value="1"/>
</dbReference>
<proteinExistence type="predicted"/>
<sequence length="343" mass="39122">MFKRKWNKWNCENFSLLSNFGCFAWTFNLVSIILDDMAKNEKNRKNSTGLAFACWILGFLILLIVFLVKQDDIYSNLKTTRFFERLFGSTPEFIQKHEVKEKKTPEIETVIELKTEKKQNSQENLGTEVLPLVEKIDENKSADESVSEQKKENSGAEIKKTEKTEEKPKVVKNEEKIEKSSETSPANIKKEEKPKVPEKKTITVTNQKIYFVYIGEDGTLSRKMITRPVEKNDSPLVTNMNILLAGPNAQESGRGYRSLIPEGTRLLSASVRDGVAYLNFNEQFEFNTVGMDGYQAQLMQIVYTATEFGTVNSVQFLIEGQKKEYLGSEGIWIGSPLSRSSFN</sequence>
<gene>
    <name evidence="4" type="ORF">SAMN02745152_01884</name>
</gene>
<dbReference type="Proteomes" id="UP000190395">
    <property type="component" value="Unassembled WGS sequence"/>
</dbReference>
<feature type="region of interest" description="Disordered" evidence="1">
    <location>
        <begin position="140"/>
        <end position="196"/>
    </location>
</feature>
<feature type="compositionally biased region" description="Basic and acidic residues" evidence="1">
    <location>
        <begin position="140"/>
        <end position="181"/>
    </location>
</feature>
<dbReference type="EMBL" id="FUXC01000012">
    <property type="protein sequence ID" value="SKA00032.1"/>
    <property type="molecule type" value="Genomic_DNA"/>
</dbReference>
<keyword evidence="2" id="KW-0812">Transmembrane</keyword>